<proteinExistence type="predicted"/>
<dbReference type="GO" id="GO:0003700">
    <property type="term" value="F:DNA-binding transcription factor activity"/>
    <property type="evidence" value="ECO:0007669"/>
    <property type="project" value="InterPro"/>
</dbReference>
<dbReference type="Proteomes" id="UP000602087">
    <property type="component" value="Unassembled WGS sequence"/>
</dbReference>
<comment type="caution">
    <text evidence="5">The sequence shown here is derived from an EMBL/GenBank/DDBJ whole genome shotgun (WGS) entry which is preliminary data.</text>
</comment>
<evidence type="ECO:0000256" key="1">
    <source>
        <dbReference type="ARBA" id="ARBA00023015"/>
    </source>
</evidence>
<keyword evidence="3" id="KW-0804">Transcription</keyword>
<evidence type="ECO:0000256" key="2">
    <source>
        <dbReference type="ARBA" id="ARBA00023125"/>
    </source>
</evidence>
<dbReference type="InterPro" id="IPR000524">
    <property type="entry name" value="Tscrpt_reg_HTH_GntR"/>
</dbReference>
<dbReference type="PROSITE" id="PS50949">
    <property type="entry name" value="HTH_GNTR"/>
    <property type="match status" value="1"/>
</dbReference>
<keyword evidence="1" id="KW-0805">Transcription regulation</keyword>
<dbReference type="SUPFAM" id="SSF46785">
    <property type="entry name" value="Winged helix' DNA-binding domain"/>
    <property type="match status" value="1"/>
</dbReference>
<dbReference type="RefSeq" id="WP_198732556.1">
    <property type="nucleotide sequence ID" value="NZ_JAEINH010000002.1"/>
</dbReference>
<evidence type="ECO:0000313" key="6">
    <source>
        <dbReference type="Proteomes" id="UP000602087"/>
    </source>
</evidence>
<dbReference type="PANTHER" id="PTHR38445">
    <property type="entry name" value="HTH-TYPE TRANSCRIPTIONAL REPRESSOR YTRA"/>
    <property type="match status" value="1"/>
</dbReference>
<keyword evidence="2" id="KW-0238">DNA-binding</keyword>
<dbReference type="SMART" id="SM00345">
    <property type="entry name" value="HTH_GNTR"/>
    <property type="match status" value="1"/>
</dbReference>
<dbReference type="InterPro" id="IPR036388">
    <property type="entry name" value="WH-like_DNA-bd_sf"/>
</dbReference>
<feature type="domain" description="HTH gntR-type" evidence="4">
    <location>
        <begin position="14"/>
        <end position="82"/>
    </location>
</feature>
<keyword evidence="6" id="KW-1185">Reference proteome</keyword>
<dbReference type="InterPro" id="IPR036390">
    <property type="entry name" value="WH_DNA-bd_sf"/>
</dbReference>
<dbReference type="Gene3D" id="1.10.10.10">
    <property type="entry name" value="Winged helix-like DNA-binding domain superfamily/Winged helix DNA-binding domain"/>
    <property type="match status" value="1"/>
</dbReference>
<protein>
    <submittedName>
        <fullName evidence="5">GntR family transcriptional regulator</fullName>
    </submittedName>
</protein>
<sequence>MDPTQITVDPASDVPPYEQVRTRVVDLVASQELRVGDRLPPIRALASALGVAAGTVARAYRELEAAGVVETRGRAGTVVAGTAVTARARLEQAARAFADQVRDTGLPEEELVDAVRTALQA</sequence>
<evidence type="ECO:0000313" key="5">
    <source>
        <dbReference type="EMBL" id="MBI9114001.1"/>
    </source>
</evidence>
<dbReference type="PANTHER" id="PTHR38445:SF9">
    <property type="entry name" value="HTH-TYPE TRANSCRIPTIONAL REPRESSOR YTRA"/>
    <property type="match status" value="1"/>
</dbReference>
<dbReference type="Pfam" id="PF00392">
    <property type="entry name" value="GntR"/>
    <property type="match status" value="1"/>
</dbReference>
<evidence type="ECO:0000256" key="3">
    <source>
        <dbReference type="ARBA" id="ARBA00023163"/>
    </source>
</evidence>
<dbReference type="CDD" id="cd07377">
    <property type="entry name" value="WHTH_GntR"/>
    <property type="match status" value="1"/>
</dbReference>
<accession>A0A934I4C8</accession>
<gene>
    <name evidence="5" type="ORF">JAV76_03105</name>
</gene>
<dbReference type="AlphaFoldDB" id="A0A934I4C8"/>
<evidence type="ECO:0000259" key="4">
    <source>
        <dbReference type="PROSITE" id="PS50949"/>
    </source>
</evidence>
<name>A0A934I4C8_9MICO</name>
<organism evidence="5 6">
    <name type="scientific">Sanguibacter suaedae</name>
    <dbReference type="NCBI Taxonomy" id="2795737"/>
    <lineage>
        <taxon>Bacteria</taxon>
        <taxon>Bacillati</taxon>
        <taxon>Actinomycetota</taxon>
        <taxon>Actinomycetes</taxon>
        <taxon>Micrococcales</taxon>
        <taxon>Sanguibacteraceae</taxon>
        <taxon>Sanguibacter</taxon>
    </lineage>
</organism>
<reference evidence="5" key="1">
    <citation type="submission" date="2020-12" db="EMBL/GenBank/DDBJ databases">
        <title>Sanguibacter suaedae sp. nov., isolated from Suaeda aralocaspica.</title>
        <authorList>
            <person name="Ma Q."/>
        </authorList>
    </citation>
    <scope>NUCLEOTIDE SEQUENCE</scope>
    <source>
        <strain evidence="5">YZGR15</strain>
    </source>
</reference>
<dbReference type="GO" id="GO:0003677">
    <property type="term" value="F:DNA binding"/>
    <property type="evidence" value="ECO:0007669"/>
    <property type="project" value="UniProtKB-KW"/>
</dbReference>
<dbReference type="EMBL" id="JAEINH010000002">
    <property type="protein sequence ID" value="MBI9114001.1"/>
    <property type="molecule type" value="Genomic_DNA"/>
</dbReference>